<dbReference type="Proteomes" id="UP000550729">
    <property type="component" value="Unassembled WGS sequence"/>
</dbReference>
<dbReference type="Gene3D" id="1.10.510.10">
    <property type="entry name" value="Transferase(Phosphotransferase) domain 1"/>
    <property type="match status" value="1"/>
</dbReference>
<evidence type="ECO:0000256" key="3">
    <source>
        <dbReference type="ARBA" id="ARBA00022679"/>
    </source>
</evidence>
<name>A0A848KUT7_9ACTN</name>
<evidence type="ECO:0000313" key="10">
    <source>
        <dbReference type="EMBL" id="NMO02300.1"/>
    </source>
</evidence>
<dbReference type="InterPro" id="IPR008271">
    <property type="entry name" value="Ser/Thr_kinase_AS"/>
</dbReference>
<dbReference type="PROSITE" id="PS50011">
    <property type="entry name" value="PROTEIN_KINASE_DOM"/>
    <property type="match status" value="1"/>
</dbReference>
<evidence type="ECO:0000259" key="9">
    <source>
        <dbReference type="PROSITE" id="PS50011"/>
    </source>
</evidence>
<evidence type="ECO:0000256" key="7">
    <source>
        <dbReference type="SAM" id="MobiDB-lite"/>
    </source>
</evidence>
<dbReference type="PANTHER" id="PTHR43289:SF6">
    <property type="entry name" value="SERINE_THREONINE-PROTEIN KINASE NEKL-3"/>
    <property type="match status" value="1"/>
</dbReference>
<keyword evidence="6" id="KW-0067">ATP-binding</keyword>
<keyword evidence="2 10" id="KW-0723">Serine/threonine-protein kinase</keyword>
<dbReference type="InterPro" id="IPR011009">
    <property type="entry name" value="Kinase-like_dom_sf"/>
</dbReference>
<keyword evidence="8" id="KW-0812">Transmembrane</keyword>
<dbReference type="AlphaFoldDB" id="A0A848KUT7"/>
<evidence type="ECO:0000256" key="1">
    <source>
        <dbReference type="ARBA" id="ARBA00012513"/>
    </source>
</evidence>
<sequence>MSVNAELDFVSIITQTNSCALTRACAVSGPTNTEYTHPDPHVVPIHDFGEIDGRLFLDMRLVDGQDLRTALKSNGPLEPARAVAIVEQIASALDAAHRSGLVHRDVKPDNILLAHNDFAYLVDFGLAQAAGDSRLTSTGSAVGSFAYMAPERFGVTAAGPPADVYALTCVLYECLCGTQPFSATSIEQLIGAHLHQPPPLLHNMFDAVIAKGMAKDPAYRYPSAGALAYAARAALDGRALAAATGIHAGVASPIHAPAPRERSPLPLAIGALVAVLAVVVGGTAWALTSRSDDTARTSDAALTTASIMATTTTVTATTMPSATKPQPTDDTATASTTSTPTTTSPVRAARGVGDLGLPTPITRPTCDGTYAAFVYNATAPGAYASEIAAALAQHPGASYLRTDQSCSSLRQALNGNPIYAVYFPGDLATVCAIKARIGGHTYARRLDNATAVGVEVC</sequence>
<feature type="compositionally biased region" description="Low complexity" evidence="7">
    <location>
        <begin position="316"/>
        <end position="345"/>
    </location>
</feature>
<dbReference type="EC" id="2.7.11.1" evidence="1"/>
<protein>
    <recommendedName>
        <fullName evidence="1">non-specific serine/threonine protein kinase</fullName>
        <ecNumber evidence="1">2.7.11.1</ecNumber>
    </recommendedName>
</protein>
<keyword evidence="3" id="KW-0808">Transferase</keyword>
<evidence type="ECO:0000256" key="2">
    <source>
        <dbReference type="ARBA" id="ARBA00022527"/>
    </source>
</evidence>
<dbReference type="GO" id="GO:0005524">
    <property type="term" value="F:ATP binding"/>
    <property type="evidence" value="ECO:0007669"/>
    <property type="project" value="UniProtKB-KW"/>
</dbReference>
<keyword evidence="4" id="KW-0547">Nucleotide-binding</keyword>
<organism evidence="10 11">
    <name type="scientific">Gordonia asplenii</name>
    <dbReference type="NCBI Taxonomy" id="2725283"/>
    <lineage>
        <taxon>Bacteria</taxon>
        <taxon>Bacillati</taxon>
        <taxon>Actinomycetota</taxon>
        <taxon>Actinomycetes</taxon>
        <taxon>Mycobacteriales</taxon>
        <taxon>Gordoniaceae</taxon>
        <taxon>Gordonia</taxon>
    </lineage>
</organism>
<evidence type="ECO:0000256" key="6">
    <source>
        <dbReference type="ARBA" id="ARBA00022840"/>
    </source>
</evidence>
<dbReference type="CDD" id="cd14014">
    <property type="entry name" value="STKc_PknB_like"/>
    <property type="match status" value="1"/>
</dbReference>
<comment type="caution">
    <text evidence="10">The sequence shown here is derived from an EMBL/GenBank/DDBJ whole genome shotgun (WGS) entry which is preliminary data.</text>
</comment>
<dbReference type="PANTHER" id="PTHR43289">
    <property type="entry name" value="MITOGEN-ACTIVATED PROTEIN KINASE KINASE KINASE 20-RELATED"/>
    <property type="match status" value="1"/>
</dbReference>
<feature type="region of interest" description="Disordered" evidence="7">
    <location>
        <begin position="316"/>
        <end position="354"/>
    </location>
</feature>
<keyword evidence="5 10" id="KW-0418">Kinase</keyword>
<dbReference type="InterPro" id="IPR000719">
    <property type="entry name" value="Prot_kinase_dom"/>
</dbReference>
<dbReference type="PROSITE" id="PS00108">
    <property type="entry name" value="PROTEIN_KINASE_ST"/>
    <property type="match status" value="1"/>
</dbReference>
<keyword evidence="8" id="KW-1133">Transmembrane helix</keyword>
<keyword evidence="11" id="KW-1185">Reference proteome</keyword>
<evidence type="ECO:0000256" key="8">
    <source>
        <dbReference type="SAM" id="Phobius"/>
    </source>
</evidence>
<evidence type="ECO:0000256" key="5">
    <source>
        <dbReference type="ARBA" id="ARBA00022777"/>
    </source>
</evidence>
<dbReference type="FunFam" id="1.10.510.10:FF:000021">
    <property type="entry name" value="Serine/threonine protein kinase"/>
    <property type="match status" value="1"/>
</dbReference>
<proteinExistence type="predicted"/>
<reference evidence="10 11" key="1">
    <citation type="submission" date="2020-04" db="EMBL/GenBank/DDBJ databases">
        <title>Gordonia sp. nov. TBRC 11910.</title>
        <authorList>
            <person name="Suriyachadkun C."/>
        </authorList>
    </citation>
    <scope>NUCLEOTIDE SEQUENCE [LARGE SCALE GENOMIC DNA]</scope>
    <source>
        <strain evidence="10 11">TBRC 11910</strain>
    </source>
</reference>
<keyword evidence="8" id="KW-0472">Membrane</keyword>
<evidence type="ECO:0000313" key="11">
    <source>
        <dbReference type="Proteomes" id="UP000550729"/>
    </source>
</evidence>
<dbReference type="Pfam" id="PF00069">
    <property type="entry name" value="Pkinase"/>
    <property type="match status" value="1"/>
</dbReference>
<dbReference type="EMBL" id="JABBNB010000013">
    <property type="protein sequence ID" value="NMO02300.1"/>
    <property type="molecule type" value="Genomic_DNA"/>
</dbReference>
<dbReference type="SMART" id="SM00220">
    <property type="entry name" value="S_TKc"/>
    <property type="match status" value="1"/>
</dbReference>
<evidence type="ECO:0000256" key="4">
    <source>
        <dbReference type="ARBA" id="ARBA00022741"/>
    </source>
</evidence>
<dbReference type="SUPFAM" id="SSF56112">
    <property type="entry name" value="Protein kinase-like (PK-like)"/>
    <property type="match status" value="1"/>
</dbReference>
<dbReference type="GO" id="GO:0004674">
    <property type="term" value="F:protein serine/threonine kinase activity"/>
    <property type="evidence" value="ECO:0007669"/>
    <property type="project" value="UniProtKB-KW"/>
</dbReference>
<feature type="transmembrane region" description="Helical" evidence="8">
    <location>
        <begin position="265"/>
        <end position="287"/>
    </location>
</feature>
<gene>
    <name evidence="10" type="ORF">HH308_13860</name>
</gene>
<feature type="domain" description="Protein kinase" evidence="9">
    <location>
        <begin position="1"/>
        <end position="235"/>
    </location>
</feature>
<accession>A0A848KUT7</accession>